<dbReference type="Gene3D" id="1.20.1280.50">
    <property type="match status" value="1"/>
</dbReference>
<comment type="caution">
    <text evidence="2">The sequence shown here is derived from an EMBL/GenBank/DDBJ whole genome shotgun (WGS) entry which is preliminary data.</text>
</comment>
<dbReference type="SUPFAM" id="SSF81383">
    <property type="entry name" value="F-box domain"/>
    <property type="match status" value="1"/>
</dbReference>
<organism evidence="2 3">
    <name type="scientific">Prunus yedoensis var. nudiflora</name>
    <dbReference type="NCBI Taxonomy" id="2094558"/>
    <lineage>
        <taxon>Eukaryota</taxon>
        <taxon>Viridiplantae</taxon>
        <taxon>Streptophyta</taxon>
        <taxon>Embryophyta</taxon>
        <taxon>Tracheophyta</taxon>
        <taxon>Spermatophyta</taxon>
        <taxon>Magnoliopsida</taxon>
        <taxon>eudicotyledons</taxon>
        <taxon>Gunneridae</taxon>
        <taxon>Pentapetalae</taxon>
        <taxon>rosids</taxon>
        <taxon>fabids</taxon>
        <taxon>Rosales</taxon>
        <taxon>Rosaceae</taxon>
        <taxon>Amygdaloideae</taxon>
        <taxon>Amygdaleae</taxon>
        <taxon>Prunus</taxon>
    </lineage>
</organism>
<evidence type="ECO:0000313" key="2">
    <source>
        <dbReference type="EMBL" id="PQP98297.1"/>
    </source>
</evidence>
<dbReference type="EMBL" id="PJQY01001908">
    <property type="protein sequence ID" value="PQP98297.1"/>
    <property type="molecule type" value="Genomic_DNA"/>
</dbReference>
<dbReference type="PANTHER" id="PTHR44259">
    <property type="entry name" value="OS07G0183000 PROTEIN-RELATED"/>
    <property type="match status" value="1"/>
</dbReference>
<dbReference type="InterPro" id="IPR050942">
    <property type="entry name" value="F-box_BR-signaling"/>
</dbReference>
<sequence>MAMACSTERRRLTYSSTTATAATTKWTDELPPELLGLIVKKLTSNVVDIIRFEAVCSSWNRAARLYTSAPYYTQLPQYPWLMLLILPIPIPDKWSWCPKPPRIDHESRCFFSLAENKVYKMDWKASQDFHGYGECLGSSHGWLAIREFKTMILSQEIVHLFNPISRQRLTLPLRPGKASTAKFVLSSNPSCNNNFVVVVIYDISLGPPGIAFYQHGRGGGNAAAWTDLEGSLDHYSDIVFHNNGQLFALSTNHSIQVWDFRNTYNNYPTKIMDFQPSMNRNVLDGPMTHHKKWLVESMGEILFVERQWLWLGSDTKGAADFYVCKLNIAAKTWEKVECLRGCALFLVRNQSAMSLSTRELPKLEENSIYYAETYQEGDLNKRKQHGGWSEIRVGGVYKFNLETKVAKPYYLTREHVDTSYSKPVWIVPSP</sequence>
<protein>
    <submittedName>
        <fullName evidence="2">Putative F-box protein</fullName>
    </submittedName>
</protein>
<accession>A0A314Y319</accession>
<evidence type="ECO:0000313" key="3">
    <source>
        <dbReference type="Proteomes" id="UP000250321"/>
    </source>
</evidence>
<dbReference type="STRING" id="2094558.A0A314Y319"/>
<keyword evidence="3" id="KW-1185">Reference proteome</keyword>
<dbReference type="SUPFAM" id="SSF69322">
    <property type="entry name" value="Tricorn protease domain 2"/>
    <property type="match status" value="1"/>
</dbReference>
<name>A0A314Y319_PRUYE</name>
<proteinExistence type="predicted"/>
<dbReference type="OrthoDB" id="1863935at2759"/>
<dbReference type="PANTHER" id="PTHR44259:SF15">
    <property type="entry name" value="F-BOX PROTEIN KIB2-RELATED"/>
    <property type="match status" value="1"/>
</dbReference>
<dbReference type="InterPro" id="IPR005174">
    <property type="entry name" value="KIB1-4_b-propeller"/>
</dbReference>
<gene>
    <name evidence="2" type="ORF">Pyn_37598</name>
</gene>
<dbReference type="CDD" id="cd09917">
    <property type="entry name" value="F-box_SF"/>
    <property type="match status" value="1"/>
</dbReference>
<evidence type="ECO:0000259" key="1">
    <source>
        <dbReference type="Pfam" id="PF03478"/>
    </source>
</evidence>
<dbReference type="Pfam" id="PF03478">
    <property type="entry name" value="Beta-prop_KIB1-4"/>
    <property type="match status" value="1"/>
</dbReference>
<reference evidence="2 3" key="1">
    <citation type="submission" date="2018-02" db="EMBL/GenBank/DDBJ databases">
        <title>Draft genome of wild Prunus yedoensis var. nudiflora.</title>
        <authorList>
            <person name="Baek S."/>
            <person name="Kim J.-H."/>
            <person name="Choi K."/>
            <person name="Kim G.-B."/>
            <person name="Cho A."/>
            <person name="Jang H."/>
            <person name="Shin C.-H."/>
            <person name="Yu H.-J."/>
            <person name="Mun J.-H."/>
        </authorList>
    </citation>
    <scope>NUCLEOTIDE SEQUENCE [LARGE SCALE GENOMIC DNA]</scope>
    <source>
        <strain evidence="3">cv. Jeju island</strain>
        <tissue evidence="2">Leaf</tissue>
    </source>
</reference>
<feature type="domain" description="KIB1-4 beta-propeller" evidence="1">
    <location>
        <begin position="110"/>
        <end position="381"/>
    </location>
</feature>
<dbReference type="Proteomes" id="UP000250321">
    <property type="component" value="Unassembled WGS sequence"/>
</dbReference>
<dbReference type="InterPro" id="IPR036047">
    <property type="entry name" value="F-box-like_dom_sf"/>
</dbReference>
<dbReference type="AlphaFoldDB" id="A0A314Y319"/>